<comment type="pathway">
    <text evidence="1 7">Cofactor biosynthesis; riboflavin biosynthesis; riboflavin from 2-hydroxy-3-oxobutyl phosphate and 5-amino-6-(D-ribitylamino)uracil: step 1/2.</text>
</comment>
<comment type="function">
    <text evidence="7">Catalyzes the formation of 6,7-dimethyl-8-ribityllumazine by condensation of 5-amino-6-(D-ribitylamino)uracil with 3,4-dihydroxy-2-butanone 4-phosphate. This is the penultimate step in the biosynthesis of riboflavin.</text>
</comment>
<reference evidence="8 9" key="1">
    <citation type="submission" date="2022-11" db="EMBL/GenBank/DDBJ databases">
        <title>Host association and intracellularity evolved multiple times independently in the Rickettsiales.</title>
        <authorList>
            <person name="Castelli M."/>
            <person name="Nardi T."/>
            <person name="Gammuto L."/>
            <person name="Bellinzona G."/>
            <person name="Sabaneyeva E."/>
            <person name="Potekhin A."/>
            <person name="Serra V."/>
            <person name="Petroni G."/>
            <person name="Sassera D."/>
        </authorList>
    </citation>
    <scope>NUCLEOTIDE SEQUENCE [LARGE SCALE GENOMIC DNA]</scope>
    <source>
        <strain evidence="8 9">NDG2</strain>
    </source>
</reference>
<evidence type="ECO:0000256" key="6">
    <source>
        <dbReference type="ARBA" id="ARBA00048785"/>
    </source>
</evidence>
<dbReference type="PANTHER" id="PTHR21058">
    <property type="entry name" value="6,7-DIMETHYL-8-RIBITYLLUMAZINE SYNTHASE DMRL SYNTHASE LUMAZINE SYNTHASE"/>
    <property type="match status" value="1"/>
</dbReference>
<dbReference type="Pfam" id="PF00885">
    <property type="entry name" value="DMRL_synthase"/>
    <property type="match status" value="1"/>
</dbReference>
<feature type="binding site" evidence="7">
    <location>
        <begin position="71"/>
        <end position="72"/>
    </location>
    <ligand>
        <name>(2S)-2-hydroxy-3-oxobutyl phosphate</name>
        <dbReference type="ChEBI" id="CHEBI:58830"/>
    </ligand>
</feature>
<dbReference type="InterPro" id="IPR002180">
    <property type="entry name" value="LS/RS"/>
</dbReference>
<evidence type="ECO:0000256" key="2">
    <source>
        <dbReference type="ARBA" id="ARBA00007424"/>
    </source>
</evidence>
<sequence>MTKVLISIADFYKDISETLLQAVIPELQKNNLLYQKIVVPGVFELGSSINIALESFEYSGVIALGCAIRGETSHYDVIIKECARALQDISIYYSLPMGFGVLMVDTMEQAIVRAEEYGKNAAVACIQMIKIKEQFMVYNDSGPSRFN</sequence>
<feature type="binding site" evidence="7">
    <location>
        <begin position="42"/>
        <end position="44"/>
    </location>
    <ligand>
        <name>5-amino-6-(D-ribitylamino)uracil</name>
        <dbReference type="ChEBI" id="CHEBI:15934"/>
    </ligand>
</feature>
<proteinExistence type="inferred from homology"/>
<feature type="binding site" evidence="7">
    <location>
        <position position="113"/>
    </location>
    <ligand>
        <name>(2S)-2-hydroxy-3-oxobutyl phosphate</name>
        <dbReference type="ChEBI" id="CHEBI:58830"/>
    </ligand>
</feature>
<dbReference type="HAMAP" id="MF_00178">
    <property type="entry name" value="Lumazine_synth"/>
    <property type="match status" value="1"/>
</dbReference>
<dbReference type="Gene3D" id="3.40.50.960">
    <property type="entry name" value="Lumazine/riboflavin synthase"/>
    <property type="match status" value="1"/>
</dbReference>
<dbReference type="EC" id="2.5.1.78" evidence="3 7"/>
<keyword evidence="4 7" id="KW-0686">Riboflavin biosynthesis</keyword>
<keyword evidence="9" id="KW-1185">Reference proteome</keyword>
<feature type="binding site" evidence="7">
    <location>
        <begin position="66"/>
        <end position="68"/>
    </location>
    <ligand>
        <name>5-amino-6-(D-ribitylamino)uracil</name>
        <dbReference type="ChEBI" id="CHEBI:15934"/>
    </ligand>
</feature>
<dbReference type="NCBIfam" id="TIGR00114">
    <property type="entry name" value="lumazine-synth"/>
    <property type="match status" value="1"/>
</dbReference>
<dbReference type="EMBL" id="CP110820">
    <property type="protein sequence ID" value="WPX97225.1"/>
    <property type="molecule type" value="Genomic_DNA"/>
</dbReference>
<feature type="binding site" evidence="7">
    <location>
        <position position="11"/>
    </location>
    <ligand>
        <name>5-amino-6-(D-ribitylamino)uracil</name>
        <dbReference type="ChEBI" id="CHEBI:15934"/>
    </ligand>
</feature>
<protein>
    <recommendedName>
        <fullName evidence="3 7">6,7-dimethyl-8-ribityllumazine synthase</fullName>
        <shortName evidence="7">DMRL synthase</shortName>
        <shortName evidence="7">LS</shortName>
        <shortName evidence="7">Lumazine synthase</shortName>
        <ecNumber evidence="3 7">2.5.1.78</ecNumber>
    </recommendedName>
</protein>
<comment type="catalytic activity">
    <reaction evidence="6 7">
        <text>(2S)-2-hydroxy-3-oxobutyl phosphate + 5-amino-6-(D-ribitylamino)uracil = 6,7-dimethyl-8-(1-D-ribityl)lumazine + phosphate + 2 H2O + H(+)</text>
        <dbReference type="Rhea" id="RHEA:26152"/>
        <dbReference type="ChEBI" id="CHEBI:15377"/>
        <dbReference type="ChEBI" id="CHEBI:15378"/>
        <dbReference type="ChEBI" id="CHEBI:15934"/>
        <dbReference type="ChEBI" id="CHEBI:43474"/>
        <dbReference type="ChEBI" id="CHEBI:58201"/>
        <dbReference type="ChEBI" id="CHEBI:58830"/>
        <dbReference type="EC" id="2.5.1.78"/>
    </reaction>
</comment>
<evidence type="ECO:0000256" key="1">
    <source>
        <dbReference type="ARBA" id="ARBA00004917"/>
    </source>
</evidence>
<dbReference type="Proteomes" id="UP001327219">
    <property type="component" value="Chromosome"/>
</dbReference>
<dbReference type="RefSeq" id="WP_323732813.1">
    <property type="nucleotide sequence ID" value="NZ_CP110820.1"/>
</dbReference>
<evidence type="ECO:0000256" key="5">
    <source>
        <dbReference type="ARBA" id="ARBA00022679"/>
    </source>
</evidence>
<feature type="active site" description="Proton donor" evidence="7">
    <location>
        <position position="74"/>
    </location>
</feature>
<accession>A0ABZ0UM48</accession>
<dbReference type="PANTHER" id="PTHR21058:SF0">
    <property type="entry name" value="6,7-DIMETHYL-8-RIBITYLLUMAZINE SYNTHASE"/>
    <property type="match status" value="1"/>
</dbReference>
<dbReference type="InterPro" id="IPR036467">
    <property type="entry name" value="LS/RS_sf"/>
</dbReference>
<gene>
    <name evidence="7" type="primary">ribH</name>
    <name evidence="8" type="ORF">Bandiella_01371</name>
</gene>
<dbReference type="InterPro" id="IPR034964">
    <property type="entry name" value="LS"/>
</dbReference>
<evidence type="ECO:0000256" key="4">
    <source>
        <dbReference type="ARBA" id="ARBA00022619"/>
    </source>
</evidence>
<evidence type="ECO:0000313" key="8">
    <source>
        <dbReference type="EMBL" id="WPX97225.1"/>
    </source>
</evidence>
<organism evidence="8 9">
    <name type="scientific">Candidatus Bandiella euplotis</name>
    <dbReference type="NCBI Taxonomy" id="1664265"/>
    <lineage>
        <taxon>Bacteria</taxon>
        <taxon>Pseudomonadati</taxon>
        <taxon>Pseudomonadota</taxon>
        <taxon>Alphaproteobacteria</taxon>
        <taxon>Rickettsiales</taxon>
        <taxon>Candidatus Midichloriaceae</taxon>
        <taxon>Candidatus Bandiella</taxon>
    </lineage>
</organism>
<dbReference type="CDD" id="cd09209">
    <property type="entry name" value="Lumazine_synthase-I"/>
    <property type="match status" value="1"/>
</dbReference>
<dbReference type="SUPFAM" id="SSF52121">
    <property type="entry name" value="Lumazine synthase"/>
    <property type="match status" value="1"/>
</dbReference>
<keyword evidence="5 7" id="KW-0808">Transferase</keyword>
<comment type="similarity">
    <text evidence="2 7">Belongs to the DMRL synthase family.</text>
</comment>
<evidence type="ECO:0000313" key="9">
    <source>
        <dbReference type="Proteomes" id="UP001327219"/>
    </source>
</evidence>
<name>A0ABZ0UM48_9RICK</name>
<evidence type="ECO:0000256" key="7">
    <source>
        <dbReference type="HAMAP-Rule" id="MF_00178"/>
    </source>
</evidence>
<evidence type="ECO:0000256" key="3">
    <source>
        <dbReference type="ARBA" id="ARBA00012664"/>
    </source>
</evidence>
<feature type="binding site" evidence="7">
    <location>
        <position position="99"/>
    </location>
    <ligand>
        <name>5-amino-6-(D-ribitylamino)uracil</name>
        <dbReference type="ChEBI" id="CHEBI:15934"/>
    </ligand>
</feature>